<dbReference type="SUPFAM" id="SSF52518">
    <property type="entry name" value="Thiamin diphosphate-binding fold (THDP-binding)"/>
    <property type="match status" value="1"/>
</dbReference>
<dbReference type="PANTHER" id="PTHR47514:SF1">
    <property type="entry name" value="TRANSKETOLASE N-TERMINAL SECTION-RELATED"/>
    <property type="match status" value="1"/>
</dbReference>
<dbReference type="Pfam" id="PF00456">
    <property type="entry name" value="Transketolase_N"/>
    <property type="match status" value="1"/>
</dbReference>
<evidence type="ECO:0000313" key="5">
    <source>
        <dbReference type="EMBL" id="TCK61658.1"/>
    </source>
</evidence>
<proteinExistence type="inferred from homology"/>
<dbReference type="OrthoDB" id="8732661at2"/>
<organism evidence="5 6">
    <name type="scientific">Seleniivibrio woodruffii</name>
    <dbReference type="NCBI Taxonomy" id="1078050"/>
    <lineage>
        <taxon>Bacteria</taxon>
        <taxon>Pseudomonadati</taxon>
        <taxon>Deferribacterota</taxon>
        <taxon>Deferribacteres</taxon>
        <taxon>Deferribacterales</taxon>
        <taxon>Geovibrionaceae</taxon>
        <taxon>Seleniivibrio</taxon>
    </lineage>
</organism>
<evidence type="ECO:0000256" key="2">
    <source>
        <dbReference type="ARBA" id="ARBA00007131"/>
    </source>
</evidence>
<dbReference type="AlphaFoldDB" id="A0A4R1KAV9"/>
<dbReference type="CDD" id="cd02012">
    <property type="entry name" value="TPP_TK"/>
    <property type="match status" value="1"/>
</dbReference>
<dbReference type="Proteomes" id="UP000294614">
    <property type="component" value="Unassembled WGS sequence"/>
</dbReference>
<dbReference type="PANTHER" id="PTHR47514">
    <property type="entry name" value="TRANSKETOLASE N-TERMINAL SECTION-RELATED"/>
    <property type="match status" value="1"/>
</dbReference>
<evidence type="ECO:0000259" key="4">
    <source>
        <dbReference type="Pfam" id="PF00456"/>
    </source>
</evidence>
<sequence length="259" mass="28845">MKDISKRIRRNILRMANVSKSPHVGSALSCADIMTVLYHRVLNLSVPADDTRDYFLLSKAHSAMCLYSTLNSKGLLSDETMMSYYQNGGALPAHTDRFTNDYVEISAGSLGHGLPIGLGIAKAMKLQKRNNRVFVLMGDGESQEGSVWEAAMLAPSLGLDNLTAMIDYNNLQGYGRARELVAYEPVKDKWESFGWNTLCIDGHDHDAIYEALTSASDKPKMIICNTIKGKGVSFMEDQLIWHYFIVTDEHMKNALEELA</sequence>
<protein>
    <submittedName>
        <fullName evidence="5">Transketolase</fullName>
    </submittedName>
</protein>
<comment type="similarity">
    <text evidence="2">Belongs to the transketolase family.</text>
</comment>
<feature type="domain" description="Transketolase N-terminal" evidence="4">
    <location>
        <begin position="12"/>
        <end position="238"/>
    </location>
</feature>
<reference evidence="5 6" key="1">
    <citation type="submission" date="2019-03" db="EMBL/GenBank/DDBJ databases">
        <title>Genomic Encyclopedia of Type Strains, Phase IV (KMG-IV): sequencing the most valuable type-strain genomes for metagenomic binning, comparative biology and taxonomic classification.</title>
        <authorList>
            <person name="Goeker M."/>
        </authorList>
    </citation>
    <scope>NUCLEOTIDE SEQUENCE [LARGE SCALE GENOMIC DNA]</scope>
    <source>
        <strain evidence="5 6">DSM 24984</strain>
    </source>
</reference>
<dbReference type="Gene3D" id="3.40.50.970">
    <property type="match status" value="1"/>
</dbReference>
<dbReference type="InterPro" id="IPR029061">
    <property type="entry name" value="THDP-binding"/>
</dbReference>
<evidence type="ECO:0000256" key="1">
    <source>
        <dbReference type="ARBA" id="ARBA00001964"/>
    </source>
</evidence>
<comment type="cofactor">
    <cofactor evidence="1">
        <name>thiamine diphosphate</name>
        <dbReference type="ChEBI" id="CHEBI:58937"/>
    </cofactor>
</comment>
<dbReference type="RefSeq" id="WP_132871123.1">
    <property type="nucleotide sequence ID" value="NZ_SMGG01000003.1"/>
</dbReference>
<keyword evidence="6" id="KW-1185">Reference proteome</keyword>
<comment type="caution">
    <text evidence="5">The sequence shown here is derived from an EMBL/GenBank/DDBJ whole genome shotgun (WGS) entry which is preliminary data.</text>
</comment>
<dbReference type="InterPro" id="IPR005474">
    <property type="entry name" value="Transketolase_N"/>
</dbReference>
<gene>
    <name evidence="5" type="ORF">C8D98_0160</name>
</gene>
<accession>A0A4R1KAV9</accession>
<name>A0A4R1KAV9_9BACT</name>
<evidence type="ECO:0000313" key="6">
    <source>
        <dbReference type="Proteomes" id="UP000294614"/>
    </source>
</evidence>
<evidence type="ECO:0000256" key="3">
    <source>
        <dbReference type="ARBA" id="ARBA00023052"/>
    </source>
</evidence>
<dbReference type="EMBL" id="SMGG01000003">
    <property type="protein sequence ID" value="TCK61658.1"/>
    <property type="molecule type" value="Genomic_DNA"/>
</dbReference>
<keyword evidence="3" id="KW-0786">Thiamine pyrophosphate</keyword>